<dbReference type="SMART" id="SM00223">
    <property type="entry name" value="APPLE"/>
    <property type="match status" value="1"/>
</dbReference>
<feature type="compositionally biased region" description="Basic and acidic residues" evidence="3">
    <location>
        <begin position="1424"/>
        <end position="1443"/>
    </location>
</feature>
<name>A0A0G4FNT8_VITBC</name>
<evidence type="ECO:0000259" key="5">
    <source>
        <dbReference type="PROSITE" id="PS50948"/>
    </source>
</evidence>
<dbReference type="InParanoid" id="A0A0G4FNT8"/>
<feature type="region of interest" description="Disordered" evidence="3">
    <location>
        <begin position="1416"/>
        <end position="1462"/>
    </location>
</feature>
<keyword evidence="4" id="KW-0472">Membrane</keyword>
<evidence type="ECO:0000256" key="3">
    <source>
        <dbReference type="SAM" id="MobiDB-lite"/>
    </source>
</evidence>
<dbReference type="GO" id="GO:0006508">
    <property type="term" value="P:proteolysis"/>
    <property type="evidence" value="ECO:0007669"/>
    <property type="project" value="InterPro"/>
</dbReference>
<dbReference type="GO" id="GO:0005576">
    <property type="term" value="C:extracellular region"/>
    <property type="evidence" value="ECO:0007669"/>
    <property type="project" value="InterPro"/>
</dbReference>
<dbReference type="CDD" id="cd01100">
    <property type="entry name" value="APPLE_Factor_XI_like"/>
    <property type="match status" value="1"/>
</dbReference>
<dbReference type="SUPFAM" id="SSF57196">
    <property type="entry name" value="EGF/Laminin"/>
    <property type="match status" value="1"/>
</dbReference>
<keyword evidence="1" id="KW-0677">Repeat</keyword>
<feature type="region of interest" description="Disordered" evidence="3">
    <location>
        <begin position="1"/>
        <end position="38"/>
    </location>
</feature>
<dbReference type="Pfam" id="PF00024">
    <property type="entry name" value="PAN_1"/>
    <property type="match status" value="1"/>
</dbReference>
<feature type="domain" description="Apple" evidence="5">
    <location>
        <begin position="444"/>
        <end position="526"/>
    </location>
</feature>
<feature type="compositionally biased region" description="Acidic residues" evidence="3">
    <location>
        <begin position="1444"/>
        <end position="1454"/>
    </location>
</feature>
<feature type="region of interest" description="Disordered" evidence="3">
    <location>
        <begin position="656"/>
        <end position="712"/>
    </location>
</feature>
<evidence type="ECO:0000256" key="4">
    <source>
        <dbReference type="SAM" id="Phobius"/>
    </source>
</evidence>
<dbReference type="Gene3D" id="2.10.25.10">
    <property type="entry name" value="Laminin"/>
    <property type="match status" value="1"/>
</dbReference>
<keyword evidence="2" id="KW-1015">Disulfide bond</keyword>
<feature type="compositionally biased region" description="Basic residues" evidence="3">
    <location>
        <begin position="113"/>
        <end position="124"/>
    </location>
</feature>
<feature type="region of interest" description="Disordered" evidence="3">
    <location>
        <begin position="575"/>
        <end position="597"/>
    </location>
</feature>
<evidence type="ECO:0000313" key="7">
    <source>
        <dbReference type="Proteomes" id="UP000041254"/>
    </source>
</evidence>
<dbReference type="EMBL" id="CDMY01000473">
    <property type="protein sequence ID" value="CEM15888.1"/>
    <property type="molecule type" value="Genomic_DNA"/>
</dbReference>
<evidence type="ECO:0000313" key="6">
    <source>
        <dbReference type="EMBL" id="CEM15888.1"/>
    </source>
</evidence>
<proteinExistence type="predicted"/>
<feature type="region of interest" description="Disordered" evidence="3">
    <location>
        <begin position="216"/>
        <end position="246"/>
    </location>
</feature>
<feature type="transmembrane region" description="Helical" evidence="4">
    <location>
        <begin position="1237"/>
        <end position="1260"/>
    </location>
</feature>
<keyword evidence="4" id="KW-0812">Transmembrane</keyword>
<dbReference type="Gene3D" id="3.50.4.10">
    <property type="entry name" value="Hepatocyte Growth Factor"/>
    <property type="match status" value="1"/>
</dbReference>
<sequence>MVCGAAPGRSPAPAERSRHCGKERPSQPAHPVCAGGGGGGCAAAPFSASSNLKKRRLLQTAGERPAASPPDRHGRQTARRGAAVSCGDGGGGLGETGESECLSPDYDDDRPARAKTRPRPRPQRGRMCCSPSRQSDPPFPVRSYDDDQNGLSHRPSSRVCADHLLTGSPHRSPVASRRHTHSRQLKRRRLLWVVTCLLGLLLCWWPPFLAAVGGQHNPGPPDDGSEWWEGEDGGEGEGEVTTPPPIDSQMCVSPPATNCNALDGIDKSRNPSYDLTCPGRDCFKSFCCRYEIDKDILTLLEDDSGEQHDDEHEHQRQFQHHQRRCQEVEDCFAVEGVAVERNPRRDVECREGSDGCVGSFCCRYELLGSNGAATEAATPKTIDEGLHLDGSLGCDAKADTDQDGTPDCQDGCPLDPVKVEGGRCGCGHDDFDPKCGWQPALGACFDGGRDYGGDYVPQYHPVGAWSPPLSGRVPSSPEECQEECRQHPSCLSFSFSFTTTHGCFLKADPASNATENAAVVSGPKKCTGAGHAFQCPSSIPNGWCQQLCEKTPGGVRCKCVCICEKGYQLSLSSVSSVEGGDTQDPDHDSSSTVSALGRLDGLEWPSYRRRGLGEAAGGGGGVAVSRACVGNGGCNNTKGGYDCYCDPPLLLDSDGKTCKDPEGSQERDPPTTHQDSNDTGRSGAAELESEDPPPQLSSPDPPSPPAPASPHWMQADVHWGSQLPPKPSPEIRFFRLVPEFYPSIAHLSYFGFPEVYDVSASASSGHMEVCELQLLAAQSAPNSTATADLCSLTTHLPPNTTTRFSISAYSEGGPGPPAYTEWIFTQALRKPAVNVTVAAQPGRIETGQTVSVTVSFAKLGSEQLYVSELAAMGLTSLHLVALAEPESGWYLARHHDLIAHWWGGASSWHQLPQSAIRHLIDQNPHTVWKAHDPCDPSLPPSSSLRPVPPLPAKAKEVSANRQAPAGLRLVFGRPLCLRGVVLEWYAHAQPQLVRLEVKAAISPSWFPVSAQSGARRCDGDRKDELLLPEYLMGRVEAIQLYFAHTCASSHSSTTGGGHSRCADDSSSSHQPFSFALRNIKLEECAAELGSWSLPLPTTYAAASSNGNGSSANATDEEALVPIERLQENPVTVNVTVGTIDTWRVLFRIRQPPAHLLLANMGAGEGNVVTVKPTEGRVIPTYPPVDDLPMEDELEITEGYESVEHPRLEVSRDSQPLKGSLVTKERDSSALDASSQHIGVVLGILIPVTLVTIAFILLSAYRHHPCVTKTRSSITSLLRERGLLPATMADSPVPSSLPSTCQTTIVDTHGGMTHHHMPPPAIVALPEASSDSGGGKSSRGFQRLGLGRGRVSIVEIPSSRGGVDHPANTQQPVTAVRLPPVRHFTLSHGWFPQVGGPIGGYGFIGTQLTPIAEEEIGEGGQGCCGKKDGSHMDLRQPDGDRASEETGEGDGDCDEGEKSPLTI</sequence>
<organism evidence="6 7">
    <name type="scientific">Vitrella brassicaformis (strain CCMP3155)</name>
    <dbReference type="NCBI Taxonomy" id="1169540"/>
    <lineage>
        <taxon>Eukaryota</taxon>
        <taxon>Sar</taxon>
        <taxon>Alveolata</taxon>
        <taxon>Colpodellida</taxon>
        <taxon>Vitrellaceae</taxon>
        <taxon>Vitrella</taxon>
    </lineage>
</organism>
<evidence type="ECO:0000256" key="1">
    <source>
        <dbReference type="ARBA" id="ARBA00022737"/>
    </source>
</evidence>
<evidence type="ECO:0000256" key="2">
    <source>
        <dbReference type="ARBA" id="ARBA00023157"/>
    </source>
</evidence>
<reference evidence="6 7" key="1">
    <citation type="submission" date="2014-11" db="EMBL/GenBank/DDBJ databases">
        <authorList>
            <person name="Zhu J."/>
            <person name="Qi W."/>
            <person name="Song R."/>
        </authorList>
    </citation>
    <scope>NUCLEOTIDE SEQUENCE [LARGE SCALE GENOMIC DNA]</scope>
</reference>
<feature type="compositionally biased region" description="Pro residues" evidence="3">
    <location>
        <begin position="692"/>
        <end position="708"/>
    </location>
</feature>
<protein>
    <recommendedName>
        <fullName evidence="5">Apple domain-containing protein</fullName>
    </recommendedName>
</protein>
<feature type="region of interest" description="Disordered" evidence="3">
    <location>
        <begin position="52"/>
        <end position="156"/>
    </location>
</feature>
<dbReference type="VEuPathDB" id="CryptoDB:Vbra_491"/>
<accession>A0A0G4FNT8</accession>
<gene>
    <name evidence="6" type="ORF">Vbra_491</name>
</gene>
<feature type="compositionally biased region" description="Basic and acidic residues" evidence="3">
    <location>
        <begin position="656"/>
        <end position="678"/>
    </location>
</feature>
<keyword evidence="4" id="KW-1133">Transmembrane helix</keyword>
<dbReference type="PROSITE" id="PS50948">
    <property type="entry name" value="PAN"/>
    <property type="match status" value="1"/>
</dbReference>
<dbReference type="InterPro" id="IPR003609">
    <property type="entry name" value="Pan_app"/>
</dbReference>
<keyword evidence="7" id="KW-1185">Reference proteome</keyword>
<dbReference type="SUPFAM" id="SSF57414">
    <property type="entry name" value="Hairpin loop containing domain-like"/>
    <property type="match status" value="1"/>
</dbReference>
<feature type="transmembrane region" description="Helical" evidence="4">
    <location>
        <begin position="190"/>
        <end position="208"/>
    </location>
</feature>
<dbReference type="InterPro" id="IPR000177">
    <property type="entry name" value="Apple"/>
</dbReference>
<feature type="compositionally biased region" description="Acidic residues" evidence="3">
    <location>
        <begin position="223"/>
        <end position="238"/>
    </location>
</feature>
<dbReference type="Proteomes" id="UP000041254">
    <property type="component" value="Unassembled WGS sequence"/>
</dbReference>
<feature type="compositionally biased region" description="Basic and acidic residues" evidence="3">
    <location>
        <begin position="15"/>
        <end position="25"/>
    </location>
</feature>